<proteinExistence type="predicted"/>
<feature type="region of interest" description="Disordered" evidence="1">
    <location>
        <begin position="205"/>
        <end position="255"/>
    </location>
</feature>
<keyword evidence="2" id="KW-0472">Membrane</keyword>
<keyword evidence="2" id="KW-1133">Transmembrane helix</keyword>
<feature type="transmembrane region" description="Helical" evidence="2">
    <location>
        <begin position="264"/>
        <end position="284"/>
    </location>
</feature>
<dbReference type="Proteomes" id="UP000275652">
    <property type="component" value="Unassembled WGS sequence"/>
</dbReference>
<gene>
    <name evidence="3" type="ORF">DYB28_002076</name>
</gene>
<keyword evidence="2" id="KW-0812">Transmembrane</keyword>
<evidence type="ECO:0000313" key="3">
    <source>
        <dbReference type="EMBL" id="RLO01246.1"/>
    </source>
</evidence>
<comment type="caution">
    <text evidence="3">The sequence shown here is derived from an EMBL/GenBank/DDBJ whole genome shotgun (WGS) entry which is preliminary data.</text>
</comment>
<evidence type="ECO:0000313" key="4">
    <source>
        <dbReference type="Proteomes" id="UP000275652"/>
    </source>
</evidence>
<name>A0A9X8DPI9_APHAT</name>
<organism evidence="3 4">
    <name type="scientific">Aphanomyces astaci</name>
    <name type="common">Crayfish plague agent</name>
    <dbReference type="NCBI Taxonomy" id="112090"/>
    <lineage>
        <taxon>Eukaryota</taxon>
        <taxon>Sar</taxon>
        <taxon>Stramenopiles</taxon>
        <taxon>Oomycota</taxon>
        <taxon>Saprolegniomycetes</taxon>
        <taxon>Saprolegniales</taxon>
        <taxon>Verrucalvaceae</taxon>
        <taxon>Aphanomyces</taxon>
    </lineage>
</organism>
<evidence type="ECO:0000256" key="2">
    <source>
        <dbReference type="SAM" id="Phobius"/>
    </source>
</evidence>
<dbReference type="EMBL" id="QUTI01036860">
    <property type="protein sequence ID" value="RLO01246.1"/>
    <property type="molecule type" value="Genomic_DNA"/>
</dbReference>
<dbReference type="AlphaFoldDB" id="A0A9X8DPI9"/>
<feature type="compositionally biased region" description="Low complexity" evidence="1">
    <location>
        <begin position="209"/>
        <end position="224"/>
    </location>
</feature>
<accession>A0A9X8DPI9</accession>
<evidence type="ECO:0000256" key="1">
    <source>
        <dbReference type="SAM" id="MobiDB-lite"/>
    </source>
</evidence>
<protein>
    <submittedName>
        <fullName evidence="3">Uncharacterized protein</fullName>
    </submittedName>
</protein>
<reference evidence="3 4" key="1">
    <citation type="journal article" date="2018" name="J. Invertebr. Pathol.">
        <title>New genotyping method for the causative agent of crayfish plague (Aphanomyces astaci) based on whole genome data.</title>
        <authorList>
            <person name="Minardi D."/>
            <person name="Studholme D.J."/>
            <person name="van der Giezen M."/>
            <person name="Pretto T."/>
            <person name="Oidtmann B."/>
        </authorList>
    </citation>
    <scope>NUCLEOTIDE SEQUENCE [LARGE SCALE GENOMIC DNA]</scope>
    <source>
        <strain evidence="3 4">KB13</strain>
    </source>
</reference>
<sequence>MATTSACVGPLVYRKRDNTTAVAVTATCTSTSSANTSSVDVWYPNATYMQILHGPWEVETVLNGACVPVTGQPNVFRKADCNRLTFEHYGDATCVELLPDNALEPEDAGVRTCYVPSSASTTITSFNSTKNTTTVAVTNIITTPPPTTAEAAPDDVITSPPTSTPTISFNSTKNTAIVTTVAVTNIITTPPPTTTSFVAHPIPTASEGTITSPPTAVPATTATPINSKAPRESTTKPTVTPTQPTPPPGTTTSEKFAASSLSPFTMGSTVAATAVGVAILVLVYRKMRRRNTTYVPLQNNASP</sequence>